<dbReference type="SUPFAM" id="SSF58038">
    <property type="entry name" value="SNARE fusion complex"/>
    <property type="match status" value="2"/>
</dbReference>
<dbReference type="Gene3D" id="1.20.5.110">
    <property type="match status" value="2"/>
</dbReference>
<comment type="similarity">
    <text evidence="1">Belongs to the SNAP-25 family.</text>
</comment>
<dbReference type="GO" id="GO:0006887">
    <property type="term" value="P:exocytosis"/>
    <property type="evidence" value="ECO:0007669"/>
    <property type="project" value="TreeGrafter"/>
</dbReference>
<dbReference type="KEGG" id="clus:A9F13_01g08844"/>
<dbReference type="GO" id="GO:0031201">
    <property type="term" value="C:SNARE complex"/>
    <property type="evidence" value="ECO:0007669"/>
    <property type="project" value="TreeGrafter"/>
</dbReference>
<dbReference type="PANTHER" id="PTHR19305">
    <property type="entry name" value="SYNAPTOSOMAL ASSOCIATED PROTEIN"/>
    <property type="match status" value="1"/>
</dbReference>
<feature type="region of interest" description="Disordered" evidence="2">
    <location>
        <begin position="44"/>
        <end position="252"/>
    </location>
</feature>
<evidence type="ECO:0000313" key="5">
    <source>
        <dbReference type="Proteomes" id="UP000195602"/>
    </source>
</evidence>
<evidence type="ECO:0000313" key="4">
    <source>
        <dbReference type="EMBL" id="OVF11377.1"/>
    </source>
</evidence>
<dbReference type="EMBL" id="LYUB02000001">
    <property type="protein sequence ID" value="OVF11377.1"/>
    <property type="molecule type" value="Genomic_DNA"/>
</dbReference>
<gene>
    <name evidence="4" type="ORF">A9F13_01g08844</name>
</gene>
<organism evidence="4 5">
    <name type="scientific">Clavispora lusitaniae</name>
    <name type="common">Candida lusitaniae</name>
    <dbReference type="NCBI Taxonomy" id="36911"/>
    <lineage>
        <taxon>Eukaryota</taxon>
        <taxon>Fungi</taxon>
        <taxon>Dikarya</taxon>
        <taxon>Ascomycota</taxon>
        <taxon>Saccharomycotina</taxon>
        <taxon>Pichiomycetes</taxon>
        <taxon>Metschnikowiaceae</taxon>
        <taxon>Clavispora</taxon>
    </lineage>
</organism>
<feature type="compositionally biased region" description="Polar residues" evidence="2">
    <location>
        <begin position="156"/>
        <end position="169"/>
    </location>
</feature>
<dbReference type="PROSITE" id="PS50192">
    <property type="entry name" value="T_SNARE"/>
    <property type="match status" value="1"/>
</dbReference>
<proteinExistence type="inferred from homology"/>
<evidence type="ECO:0000256" key="2">
    <source>
        <dbReference type="SAM" id="MobiDB-lite"/>
    </source>
</evidence>
<evidence type="ECO:0000259" key="3">
    <source>
        <dbReference type="PROSITE" id="PS50192"/>
    </source>
</evidence>
<dbReference type="GO" id="GO:0019905">
    <property type="term" value="F:syntaxin binding"/>
    <property type="evidence" value="ECO:0007669"/>
    <property type="project" value="TreeGrafter"/>
</dbReference>
<sequence length="478" mass="52460">MGIKKMFKKKEPTEQELVQEMQKVGITTKGGHARPEKFGAFRQYAQDQSARKPGLAPVNPYANMGQTQGNPYAANGAETSASSASNPYSAPNSSSSPYSSPYSTNAKDGGSTNGSSRSNPYASQSHAPSRSPYSSTSAHASTSAHSSTNAYSSAAPTSNPYGAATSRSGVTDPYARKSTPGGYAPSNGRSDESTLDLNAIPTEQPPVQLRRPVKRGGDTETLDLNAVSDEEDLNVGDDFLPGEEQPNSEDEEVEAIKQDIRFVKQESLQSTRNTLQHAMQADASGTNTLGVLGSQSERLYNAEQDLLLGETQTQIADEKVKELHRLNRSIFIPATGNPFNKKSRLHQQEARLKTQKEQEKYLRETNRQGMYASEQRVKQGLTSNATSSDTYSKYQGEKHLQQAQRYQFENDSEDDEIEKELASNLDQISSYTKKLKGTATLMGQEVDAQNKRLRKIEEDADRLDINVHLNSTRLSNIR</sequence>
<dbReference type="PANTHER" id="PTHR19305:SF9">
    <property type="entry name" value="SYNAPTOSOMAL-ASSOCIATED PROTEIN 29"/>
    <property type="match status" value="1"/>
</dbReference>
<feature type="compositionally biased region" description="Polar residues" evidence="2">
    <location>
        <begin position="380"/>
        <end position="393"/>
    </location>
</feature>
<feature type="domain" description="T-SNARE coiled-coil homology" evidence="3">
    <location>
        <begin position="415"/>
        <end position="477"/>
    </location>
</feature>
<dbReference type="InterPro" id="IPR000727">
    <property type="entry name" value="T_SNARE_dom"/>
</dbReference>
<feature type="compositionally biased region" description="Polar residues" evidence="2">
    <location>
        <begin position="113"/>
        <end position="122"/>
    </location>
</feature>
<dbReference type="AlphaFoldDB" id="A0AA91Q595"/>
<reference evidence="4 5" key="1">
    <citation type="submission" date="2017-04" db="EMBL/GenBank/DDBJ databases">
        <title>Draft genome of the yeast Clavispora lusitaniae type strain CBS 6936.</title>
        <authorList>
            <person name="Durrens P."/>
            <person name="Klopp C."/>
            <person name="Biteau N."/>
            <person name="Fitton-Ouhabi V."/>
            <person name="Dementhon K."/>
            <person name="Accoceberry I."/>
            <person name="Sherman D.J."/>
            <person name="Noel T."/>
        </authorList>
    </citation>
    <scope>NUCLEOTIDE SEQUENCE [LARGE SCALE GENOMIC DNA]</scope>
    <source>
        <strain evidence="4 5">CBS 6936</strain>
    </source>
</reference>
<dbReference type="Proteomes" id="UP000195602">
    <property type="component" value="Unassembled WGS sequence"/>
</dbReference>
<accession>A0AA91Q595</accession>
<comment type="caution">
    <text evidence="4">The sequence shown here is derived from an EMBL/GenBank/DDBJ whole genome shotgun (WGS) entry which is preliminary data.</text>
</comment>
<name>A0AA91Q595_CLALS</name>
<evidence type="ECO:0000256" key="1">
    <source>
        <dbReference type="ARBA" id="ARBA00009480"/>
    </source>
</evidence>
<dbReference type="SMART" id="SM00397">
    <property type="entry name" value="t_SNARE"/>
    <property type="match status" value="2"/>
</dbReference>
<protein>
    <recommendedName>
        <fullName evidence="3">t-SNARE coiled-coil homology domain-containing protein</fullName>
    </recommendedName>
</protein>
<dbReference type="GO" id="GO:0005484">
    <property type="term" value="F:SNAP receptor activity"/>
    <property type="evidence" value="ECO:0007669"/>
    <property type="project" value="TreeGrafter"/>
</dbReference>
<dbReference type="GO" id="GO:0005886">
    <property type="term" value="C:plasma membrane"/>
    <property type="evidence" value="ECO:0007669"/>
    <property type="project" value="TreeGrafter"/>
</dbReference>
<feature type="region of interest" description="Disordered" evidence="2">
    <location>
        <begin position="335"/>
        <end position="393"/>
    </location>
</feature>
<feature type="compositionally biased region" description="Basic and acidic residues" evidence="2">
    <location>
        <begin position="346"/>
        <end position="366"/>
    </location>
</feature>
<dbReference type="CDD" id="cd15886">
    <property type="entry name" value="SNARE_SEC9N"/>
    <property type="match status" value="1"/>
</dbReference>
<dbReference type="CDD" id="cd15857">
    <property type="entry name" value="SNARE_SEC9C"/>
    <property type="match status" value="1"/>
</dbReference>
<feature type="compositionally biased region" description="Low complexity" evidence="2">
    <location>
        <begin position="79"/>
        <end position="106"/>
    </location>
</feature>
<dbReference type="GO" id="GO:0006906">
    <property type="term" value="P:vesicle fusion"/>
    <property type="evidence" value="ECO:0007669"/>
    <property type="project" value="TreeGrafter"/>
</dbReference>
<feature type="compositionally biased region" description="Low complexity" evidence="2">
    <location>
        <begin position="123"/>
        <end position="155"/>
    </location>
</feature>